<proteinExistence type="predicted"/>
<evidence type="ECO:0000313" key="4">
    <source>
        <dbReference type="Proteomes" id="UP000663860"/>
    </source>
</evidence>
<dbReference type="Proteomes" id="UP000663860">
    <property type="component" value="Unassembled WGS sequence"/>
</dbReference>
<dbReference type="EMBL" id="CAJOBB010000205">
    <property type="protein sequence ID" value="CAF3609329.1"/>
    <property type="molecule type" value="Genomic_DNA"/>
</dbReference>
<dbReference type="EMBL" id="CAJOAZ010005198">
    <property type="protein sequence ID" value="CAF4091196.1"/>
    <property type="molecule type" value="Genomic_DNA"/>
</dbReference>
<reference evidence="1" key="1">
    <citation type="submission" date="2021-02" db="EMBL/GenBank/DDBJ databases">
        <authorList>
            <person name="Nowell W R."/>
        </authorList>
    </citation>
    <scope>NUCLEOTIDE SEQUENCE</scope>
</reference>
<dbReference type="Proteomes" id="UP000663844">
    <property type="component" value="Unassembled WGS sequence"/>
</dbReference>
<dbReference type="EMBL" id="CAJNOE010002201">
    <property type="protein sequence ID" value="CAF1472715.1"/>
    <property type="molecule type" value="Genomic_DNA"/>
</dbReference>
<accession>A0A815RAR9</accession>
<comment type="caution">
    <text evidence="1">The sequence shown here is derived from an EMBL/GenBank/DDBJ whole genome shotgun (WGS) entry which is preliminary data.</text>
</comment>
<sequence length="72" mass="8245">MSECEFRFDSLKNYLNLMDCNHVFLSEDSTGIISSVSYYVRADSFTRYSPSLVNGLPSVNQFKTNGFCQLEQ</sequence>
<name>A0A815RAR9_9BILA</name>
<dbReference type="AlphaFoldDB" id="A0A815RAR9"/>
<gene>
    <name evidence="1" type="ORF">IZO911_LOCUS43550</name>
    <name evidence="2" type="ORF">KXQ929_LOCUS5555</name>
    <name evidence="3" type="ORF">OXD698_LOCUS34897</name>
</gene>
<organism evidence="1 4">
    <name type="scientific">Adineta steineri</name>
    <dbReference type="NCBI Taxonomy" id="433720"/>
    <lineage>
        <taxon>Eukaryota</taxon>
        <taxon>Metazoa</taxon>
        <taxon>Spiralia</taxon>
        <taxon>Gnathifera</taxon>
        <taxon>Rotifera</taxon>
        <taxon>Eurotatoria</taxon>
        <taxon>Bdelloidea</taxon>
        <taxon>Adinetida</taxon>
        <taxon>Adinetidae</taxon>
        <taxon>Adineta</taxon>
    </lineage>
</organism>
<evidence type="ECO:0000313" key="1">
    <source>
        <dbReference type="EMBL" id="CAF1472715.1"/>
    </source>
</evidence>
<protein>
    <submittedName>
        <fullName evidence="1">Uncharacterized protein</fullName>
    </submittedName>
</protein>
<dbReference type="Proteomes" id="UP000663868">
    <property type="component" value="Unassembled WGS sequence"/>
</dbReference>
<evidence type="ECO:0000313" key="3">
    <source>
        <dbReference type="EMBL" id="CAF4091196.1"/>
    </source>
</evidence>
<evidence type="ECO:0000313" key="2">
    <source>
        <dbReference type="EMBL" id="CAF3609329.1"/>
    </source>
</evidence>